<gene>
    <name evidence="3" type="ORF">BD626DRAFT_575275</name>
</gene>
<evidence type="ECO:0000313" key="3">
    <source>
        <dbReference type="EMBL" id="TRM56731.1"/>
    </source>
</evidence>
<dbReference type="AlphaFoldDB" id="A0A550BW16"/>
<name>A0A550BW16_9AGAR</name>
<dbReference type="EMBL" id="VDMD01000060">
    <property type="protein sequence ID" value="TRM56731.1"/>
    <property type="molecule type" value="Genomic_DNA"/>
</dbReference>
<comment type="caution">
    <text evidence="3">The sequence shown here is derived from an EMBL/GenBank/DDBJ whole genome shotgun (WGS) entry which is preliminary data.</text>
</comment>
<dbReference type="STRING" id="97359.A0A550BW16"/>
<organism evidence="3 4">
    <name type="scientific">Schizophyllum amplum</name>
    <dbReference type="NCBI Taxonomy" id="97359"/>
    <lineage>
        <taxon>Eukaryota</taxon>
        <taxon>Fungi</taxon>
        <taxon>Dikarya</taxon>
        <taxon>Basidiomycota</taxon>
        <taxon>Agaricomycotina</taxon>
        <taxon>Agaricomycetes</taxon>
        <taxon>Agaricomycetidae</taxon>
        <taxon>Agaricales</taxon>
        <taxon>Schizophyllaceae</taxon>
        <taxon>Schizophyllum</taxon>
    </lineage>
</organism>
<evidence type="ECO:0000256" key="1">
    <source>
        <dbReference type="SAM" id="MobiDB-lite"/>
    </source>
</evidence>
<accession>A0A550BW16</accession>
<feature type="domain" description="Stress-response A/B barrel" evidence="2">
    <location>
        <begin position="3"/>
        <end position="109"/>
    </location>
</feature>
<evidence type="ECO:0000259" key="2">
    <source>
        <dbReference type="PROSITE" id="PS51502"/>
    </source>
</evidence>
<dbReference type="Proteomes" id="UP000320762">
    <property type="component" value="Unassembled WGS sequence"/>
</dbReference>
<sequence length="220" mass="25372">MTVHHFVFAKFRPHLTLRERFAAFAHVDALLSAAVSRVDALSGACGVPGLRAWNTGPPVHAGRAEGKDFGFTAEFEDWQAFRDSLPHEWHHEIYRFVKSVTEGDFFIYQIDTEAWRVRRNLQVDEFARRAVADERAAREADKHAARGADARWEETEGADRVEEQRHVLDAEVQRPELDTSPGNDDEHPAPHQTPRQIRRKFEDRRWQVQLGSLPHPRARL</sequence>
<dbReference type="OrthoDB" id="10548276at2759"/>
<dbReference type="SUPFAM" id="SSF54909">
    <property type="entry name" value="Dimeric alpha+beta barrel"/>
    <property type="match status" value="1"/>
</dbReference>
<dbReference type="InterPro" id="IPR013097">
    <property type="entry name" value="Dabb"/>
</dbReference>
<keyword evidence="4" id="KW-1185">Reference proteome</keyword>
<feature type="compositionally biased region" description="Basic and acidic residues" evidence="1">
    <location>
        <begin position="134"/>
        <end position="177"/>
    </location>
</feature>
<evidence type="ECO:0000313" key="4">
    <source>
        <dbReference type="Proteomes" id="UP000320762"/>
    </source>
</evidence>
<protein>
    <recommendedName>
        <fullName evidence="2">Stress-response A/B barrel domain-containing protein</fullName>
    </recommendedName>
</protein>
<reference evidence="3 4" key="1">
    <citation type="journal article" date="2019" name="New Phytol.">
        <title>Comparative genomics reveals unique wood-decay strategies and fruiting body development in the Schizophyllaceae.</title>
        <authorList>
            <person name="Almasi E."/>
            <person name="Sahu N."/>
            <person name="Krizsan K."/>
            <person name="Balint B."/>
            <person name="Kovacs G.M."/>
            <person name="Kiss B."/>
            <person name="Cseklye J."/>
            <person name="Drula E."/>
            <person name="Henrissat B."/>
            <person name="Nagy I."/>
            <person name="Chovatia M."/>
            <person name="Adam C."/>
            <person name="LaButti K."/>
            <person name="Lipzen A."/>
            <person name="Riley R."/>
            <person name="Grigoriev I.V."/>
            <person name="Nagy L.G."/>
        </authorList>
    </citation>
    <scope>NUCLEOTIDE SEQUENCE [LARGE SCALE GENOMIC DNA]</scope>
    <source>
        <strain evidence="3 4">NL-1724</strain>
    </source>
</reference>
<dbReference type="Gene3D" id="3.30.70.100">
    <property type="match status" value="1"/>
</dbReference>
<dbReference type="InterPro" id="IPR011008">
    <property type="entry name" value="Dimeric_a/b-barrel"/>
</dbReference>
<proteinExistence type="predicted"/>
<dbReference type="PROSITE" id="PS51502">
    <property type="entry name" value="S_R_A_B_BARREL"/>
    <property type="match status" value="1"/>
</dbReference>
<feature type="region of interest" description="Disordered" evidence="1">
    <location>
        <begin position="134"/>
        <end position="220"/>
    </location>
</feature>